<dbReference type="AlphaFoldDB" id="A0A291RX34"/>
<keyword evidence="1" id="KW-0732">Signal</keyword>
<proteinExistence type="predicted"/>
<dbReference type="InterPro" id="IPR013096">
    <property type="entry name" value="Cupin_2"/>
</dbReference>
<dbReference type="SUPFAM" id="SSF51182">
    <property type="entry name" value="RmlC-like cupins"/>
    <property type="match status" value="1"/>
</dbReference>
<feature type="signal peptide" evidence="1">
    <location>
        <begin position="1"/>
        <end position="23"/>
    </location>
</feature>
<sequence>MRAGLLAAGAVVSATLVPVAAHADPPPAYGEIKVTPLFSTTVGDKQIRLLDISMPPGKSTGWHYHDGPIYGFVRSGTLHHYNSSCASDGVYGPGGVISEASGKGYVHIGVNEGTEPVLLTALYTLPLNAPLAEPAPSPGCPGLP</sequence>
<evidence type="ECO:0000313" key="3">
    <source>
        <dbReference type="EMBL" id="ATL71818.1"/>
    </source>
</evidence>
<organism evidence="3 4">
    <name type="scientific">Nocardia terpenica</name>
    <dbReference type="NCBI Taxonomy" id="455432"/>
    <lineage>
        <taxon>Bacteria</taxon>
        <taxon>Bacillati</taxon>
        <taxon>Actinomycetota</taxon>
        <taxon>Actinomycetes</taxon>
        <taxon>Mycobacteriales</taxon>
        <taxon>Nocardiaceae</taxon>
        <taxon>Nocardia</taxon>
    </lineage>
</organism>
<dbReference type="Gene3D" id="2.60.120.10">
    <property type="entry name" value="Jelly Rolls"/>
    <property type="match status" value="1"/>
</dbReference>
<evidence type="ECO:0000256" key="1">
    <source>
        <dbReference type="SAM" id="SignalP"/>
    </source>
</evidence>
<reference evidence="3 4" key="1">
    <citation type="submission" date="2017-10" db="EMBL/GenBank/DDBJ databases">
        <title>Comparative genomics between pathogenic Norcardia.</title>
        <authorList>
            <person name="Zeng L."/>
        </authorList>
    </citation>
    <scope>NUCLEOTIDE SEQUENCE [LARGE SCALE GENOMIC DNA]</scope>
    <source>
        <strain evidence="3 4">NC_YFY_NT001</strain>
    </source>
</reference>
<evidence type="ECO:0000313" key="4">
    <source>
        <dbReference type="Proteomes" id="UP000221961"/>
    </source>
</evidence>
<dbReference type="InterPro" id="IPR014710">
    <property type="entry name" value="RmlC-like_jellyroll"/>
</dbReference>
<dbReference type="EMBL" id="CP023778">
    <property type="protein sequence ID" value="ATL71818.1"/>
    <property type="molecule type" value="Genomic_DNA"/>
</dbReference>
<accession>A0A291RX34</accession>
<name>A0A291RX34_9NOCA</name>
<evidence type="ECO:0000259" key="2">
    <source>
        <dbReference type="Pfam" id="PF07883"/>
    </source>
</evidence>
<dbReference type="Pfam" id="PF07883">
    <property type="entry name" value="Cupin_2"/>
    <property type="match status" value="1"/>
</dbReference>
<feature type="domain" description="Cupin type-2" evidence="2">
    <location>
        <begin position="53"/>
        <end position="121"/>
    </location>
</feature>
<protein>
    <submittedName>
        <fullName evidence="3">Cupin</fullName>
    </submittedName>
</protein>
<gene>
    <name evidence="3" type="ORF">CRH09_15985</name>
</gene>
<feature type="chain" id="PRO_5013149468" evidence="1">
    <location>
        <begin position="24"/>
        <end position="144"/>
    </location>
</feature>
<dbReference type="Proteomes" id="UP000221961">
    <property type="component" value="Chromosome"/>
</dbReference>
<dbReference type="InterPro" id="IPR011051">
    <property type="entry name" value="RmlC_Cupin_sf"/>
</dbReference>
<dbReference type="KEGG" id="ntp:CRH09_15985"/>